<feature type="transmembrane region" description="Helical" evidence="9">
    <location>
        <begin position="321"/>
        <end position="345"/>
    </location>
</feature>
<dbReference type="OrthoDB" id="1077582at2759"/>
<dbReference type="Proteomes" id="UP000038010">
    <property type="component" value="Unassembled WGS sequence"/>
</dbReference>
<evidence type="ECO:0000256" key="4">
    <source>
        <dbReference type="ARBA" id="ARBA00022679"/>
    </source>
</evidence>
<keyword evidence="12" id="KW-1185">Reference proteome</keyword>
<keyword evidence="5 9" id="KW-0812">Transmembrane</keyword>
<evidence type="ECO:0000256" key="7">
    <source>
        <dbReference type="ARBA" id="ARBA00023136"/>
    </source>
</evidence>
<name>A0A0N0NPV9_9EURO</name>
<comment type="subcellular location">
    <subcellularLocation>
        <location evidence="1">Membrane</location>
        <topology evidence="1">Multi-pass membrane protein</topology>
    </subcellularLocation>
</comment>
<dbReference type="GO" id="GO:0008374">
    <property type="term" value="F:O-acyltransferase activity"/>
    <property type="evidence" value="ECO:0007669"/>
    <property type="project" value="InterPro"/>
</dbReference>
<feature type="transmembrane region" description="Helical" evidence="9">
    <location>
        <begin position="63"/>
        <end position="83"/>
    </location>
</feature>
<keyword evidence="6 9" id="KW-1133">Transmembrane helix</keyword>
<dbReference type="GO" id="GO:0006629">
    <property type="term" value="P:lipid metabolic process"/>
    <property type="evidence" value="ECO:0007669"/>
    <property type="project" value="InterPro"/>
</dbReference>
<evidence type="ECO:0000256" key="5">
    <source>
        <dbReference type="ARBA" id="ARBA00022692"/>
    </source>
</evidence>
<dbReference type="GO" id="GO:0016020">
    <property type="term" value="C:membrane"/>
    <property type="evidence" value="ECO:0007669"/>
    <property type="project" value="UniProtKB-SubCell"/>
</dbReference>
<proteinExistence type="inferred from homology"/>
<evidence type="ECO:0000256" key="6">
    <source>
        <dbReference type="ARBA" id="ARBA00022989"/>
    </source>
</evidence>
<dbReference type="GeneID" id="28739065"/>
<sequence>MDVFKSIWEQALTTEPRPGLHPIPGSRPLTIEAAICPPLIYYIALLFLAPPPPKSSDSTAIKLLRNVLALVAGTLFIRLPLVYHVPQSIGLTYQLGLVGIYGGCRVLDAFFISPYLFNHIPRRVHYKHVERPSNPRSPSFQLTKQWSNGGLKDAFLGVSETNGHVNGHTSSPSTKSSTSDNSTTPAANKTPRKPSFAAQATSALSATFAGPTPTPVYETAHTEEHYPQTFLARASWALELELSMRGIGFTWTTADVRHTRKTWIPTLGNRLHSLGFSAGPVLLVSWAFIRRTYVTYLQQYEDLPWTDRYGLFDTLPMNTQLLLTAALGAFLMAAFSAGHSMFAIMCHPLSPSPLSFFPPLYTTRVWEITSVRAFWSYGWHRLFARLFLVYGVWPGEWVERKLLGKGEDQSADIGKVIGAFASSAFVHAFSVRGVLNGEWRLAAGEARFFGLNGIAIVVEGVAIALVRKIRRRHGIEKGMWYDAWIGRVWWIGVLLWTGRNFARGWVAAGLTREMAFM</sequence>
<feature type="region of interest" description="Disordered" evidence="8">
    <location>
        <begin position="162"/>
        <end position="196"/>
    </location>
</feature>
<evidence type="ECO:0000313" key="11">
    <source>
        <dbReference type="EMBL" id="KPI43211.1"/>
    </source>
</evidence>
<keyword evidence="4" id="KW-0808">Transferase</keyword>
<evidence type="ECO:0000313" key="12">
    <source>
        <dbReference type="Proteomes" id="UP000038010"/>
    </source>
</evidence>
<feature type="domain" description="Wax synthase" evidence="10">
    <location>
        <begin position="361"/>
        <end position="439"/>
    </location>
</feature>
<evidence type="ECO:0000259" key="10">
    <source>
        <dbReference type="Pfam" id="PF13813"/>
    </source>
</evidence>
<feature type="transmembrane region" description="Helical" evidence="9">
    <location>
        <begin position="447"/>
        <end position="466"/>
    </location>
</feature>
<comment type="similarity">
    <text evidence="3">Belongs to the wax synthase family.</text>
</comment>
<dbReference type="InterPro" id="IPR044851">
    <property type="entry name" value="Wax_synthase"/>
</dbReference>
<feature type="transmembrane region" description="Helical" evidence="9">
    <location>
        <begin position="478"/>
        <end position="496"/>
    </location>
</feature>
<protein>
    <recommendedName>
        <fullName evidence="10">Wax synthase domain-containing protein</fullName>
    </recommendedName>
</protein>
<evidence type="ECO:0000256" key="3">
    <source>
        <dbReference type="ARBA" id="ARBA00007282"/>
    </source>
</evidence>
<evidence type="ECO:0000256" key="2">
    <source>
        <dbReference type="ARBA" id="ARBA00005179"/>
    </source>
</evidence>
<dbReference type="Pfam" id="PF13813">
    <property type="entry name" value="MBOAT_2"/>
    <property type="match status" value="1"/>
</dbReference>
<dbReference type="PANTHER" id="PTHR31595:SF57">
    <property type="entry name" value="OS04G0481900 PROTEIN"/>
    <property type="match status" value="1"/>
</dbReference>
<keyword evidence="7 9" id="KW-0472">Membrane</keyword>
<feature type="compositionally biased region" description="Low complexity" evidence="8">
    <location>
        <begin position="169"/>
        <end position="184"/>
    </location>
</feature>
<feature type="transmembrane region" description="Helical" evidence="9">
    <location>
        <begin position="95"/>
        <end position="117"/>
    </location>
</feature>
<accession>A0A0N0NPV9</accession>
<dbReference type="VEuPathDB" id="FungiDB:AB675_6861"/>
<dbReference type="STRING" id="1664694.A0A0N0NPV9"/>
<dbReference type="InterPro" id="IPR032805">
    <property type="entry name" value="Wax_synthase_dom"/>
</dbReference>
<dbReference type="EMBL" id="LFJN01000005">
    <property type="protein sequence ID" value="KPI43211.1"/>
    <property type="molecule type" value="Genomic_DNA"/>
</dbReference>
<comment type="pathway">
    <text evidence="2">Secondary metabolite biosynthesis.</text>
</comment>
<evidence type="ECO:0000256" key="1">
    <source>
        <dbReference type="ARBA" id="ARBA00004141"/>
    </source>
</evidence>
<feature type="transmembrane region" description="Helical" evidence="9">
    <location>
        <begin position="29"/>
        <end position="51"/>
    </location>
</feature>
<comment type="caution">
    <text evidence="11">The sequence shown here is derived from an EMBL/GenBank/DDBJ whole genome shotgun (WGS) entry which is preliminary data.</text>
</comment>
<organism evidence="11 12">
    <name type="scientific">Cyphellophora attinorum</name>
    <dbReference type="NCBI Taxonomy" id="1664694"/>
    <lineage>
        <taxon>Eukaryota</taxon>
        <taxon>Fungi</taxon>
        <taxon>Dikarya</taxon>
        <taxon>Ascomycota</taxon>
        <taxon>Pezizomycotina</taxon>
        <taxon>Eurotiomycetes</taxon>
        <taxon>Chaetothyriomycetidae</taxon>
        <taxon>Chaetothyriales</taxon>
        <taxon>Cyphellophoraceae</taxon>
        <taxon>Cyphellophora</taxon>
    </lineage>
</organism>
<dbReference type="RefSeq" id="XP_018003174.1">
    <property type="nucleotide sequence ID" value="XM_018147185.1"/>
</dbReference>
<reference evidence="11 12" key="1">
    <citation type="submission" date="2015-06" db="EMBL/GenBank/DDBJ databases">
        <title>Draft genome of the ant-associated black yeast Phialophora attae CBS 131958.</title>
        <authorList>
            <person name="Moreno L.F."/>
            <person name="Stielow B.J."/>
            <person name="de Hoog S."/>
            <person name="Vicente V.A."/>
            <person name="Weiss V.A."/>
            <person name="de Vries M."/>
            <person name="Cruz L.M."/>
            <person name="Souza E.M."/>
        </authorList>
    </citation>
    <scope>NUCLEOTIDE SEQUENCE [LARGE SCALE GENOMIC DNA]</scope>
    <source>
        <strain evidence="11 12">CBS 131958</strain>
    </source>
</reference>
<dbReference type="PANTHER" id="PTHR31595">
    <property type="entry name" value="LONG-CHAIN-ALCOHOL O-FATTY-ACYLTRANSFERASE 3-RELATED"/>
    <property type="match status" value="1"/>
</dbReference>
<evidence type="ECO:0000256" key="8">
    <source>
        <dbReference type="SAM" id="MobiDB-lite"/>
    </source>
</evidence>
<dbReference type="AlphaFoldDB" id="A0A0N0NPV9"/>
<evidence type="ECO:0000256" key="9">
    <source>
        <dbReference type="SAM" id="Phobius"/>
    </source>
</evidence>
<gene>
    <name evidence="11" type="ORF">AB675_6861</name>
</gene>